<proteinExistence type="inferred from homology"/>
<dbReference type="InterPro" id="IPR001394">
    <property type="entry name" value="Peptidase_C19_UCH"/>
</dbReference>
<protein>
    <recommendedName>
        <fullName evidence="3">ubiquitinyl hydrolase 1</fullName>
        <ecNumber evidence="3">3.4.19.12</ecNumber>
    </recommendedName>
</protein>
<dbReference type="STRING" id="3068.D8U9K3"/>
<dbReference type="InParanoid" id="D8U9K3"/>
<feature type="domain" description="USP" evidence="9">
    <location>
        <begin position="42"/>
        <end position="293"/>
    </location>
</feature>
<dbReference type="eggNOG" id="KOG1865">
    <property type="taxonomic scope" value="Eukaryota"/>
</dbReference>
<keyword evidence="7" id="KW-0788">Thiol protease</keyword>
<dbReference type="PANTHER" id="PTHR24006:SF758">
    <property type="entry name" value="UBIQUITIN CARBOXYL-TERMINAL HYDROLASE 36"/>
    <property type="match status" value="1"/>
</dbReference>
<keyword evidence="5" id="KW-0833">Ubl conjugation pathway</keyword>
<evidence type="ECO:0000259" key="9">
    <source>
        <dbReference type="PROSITE" id="PS50235"/>
    </source>
</evidence>
<comment type="similarity">
    <text evidence="2">Belongs to the peptidase C19 family.</text>
</comment>
<dbReference type="GO" id="GO:0005829">
    <property type="term" value="C:cytosol"/>
    <property type="evidence" value="ECO:0007669"/>
    <property type="project" value="TreeGrafter"/>
</dbReference>
<reference evidence="10 11" key="1">
    <citation type="journal article" date="2010" name="Science">
        <title>Genomic analysis of organismal complexity in the multicellular green alga Volvox carteri.</title>
        <authorList>
            <person name="Prochnik S.E."/>
            <person name="Umen J."/>
            <person name="Nedelcu A.M."/>
            <person name="Hallmann A."/>
            <person name="Miller S.M."/>
            <person name="Nishii I."/>
            <person name="Ferris P."/>
            <person name="Kuo A."/>
            <person name="Mitros T."/>
            <person name="Fritz-Laylin L.K."/>
            <person name="Hellsten U."/>
            <person name="Chapman J."/>
            <person name="Simakov O."/>
            <person name="Rensing S.A."/>
            <person name="Terry A."/>
            <person name="Pangilinan J."/>
            <person name="Kapitonov V."/>
            <person name="Jurka J."/>
            <person name="Salamov A."/>
            <person name="Shapiro H."/>
            <person name="Schmutz J."/>
            <person name="Grimwood J."/>
            <person name="Lindquist E."/>
            <person name="Lucas S."/>
            <person name="Grigoriev I.V."/>
            <person name="Schmitt R."/>
            <person name="Kirk D."/>
            <person name="Rokhsar D.S."/>
        </authorList>
    </citation>
    <scope>NUCLEOTIDE SEQUENCE [LARGE SCALE GENOMIC DNA]</scope>
    <source>
        <strain evidence="11">f. Nagariensis / Eve</strain>
    </source>
</reference>
<sequence>MSKACDPIPSTSNPVVGAFPAQIQPSVLNLPARWKGNQSAGAGLSNLGNSCYLNSTLQCLAYVPPLAHLCLGRTHSSSCPRASSSSSPGSGSTPERRFPKERGCRTIVEELFLGRWQSQVRCLACGHESNTYESFATLPLDIARARSVHEGLRSFIEAERLDGDNKYKCDKCRQLVPAIKQTTIWDDPNVLVLHLKRFDGGSLLGKITRHQQELELAETGGDDAGADGGGGHSSIYTLTGVLVHQGASLHSGHYYAFVRDSHGGWSCMNDSHVYGTSLEQVRQEQAYLLFYTR</sequence>
<keyword evidence="11" id="KW-1185">Reference proteome</keyword>
<dbReference type="InterPro" id="IPR050164">
    <property type="entry name" value="Peptidase_C19"/>
</dbReference>
<keyword evidence="4" id="KW-0645">Protease</keyword>
<dbReference type="Gene3D" id="3.90.70.10">
    <property type="entry name" value="Cysteine proteinases"/>
    <property type="match status" value="2"/>
</dbReference>
<dbReference type="PROSITE" id="PS50235">
    <property type="entry name" value="USP_3"/>
    <property type="match status" value="1"/>
</dbReference>
<dbReference type="EMBL" id="GL378371">
    <property type="protein sequence ID" value="EFJ43658.1"/>
    <property type="molecule type" value="Genomic_DNA"/>
</dbReference>
<dbReference type="Proteomes" id="UP000001058">
    <property type="component" value="Unassembled WGS sequence"/>
</dbReference>
<feature type="region of interest" description="Disordered" evidence="8">
    <location>
        <begin position="78"/>
        <end position="99"/>
    </location>
</feature>
<dbReference type="Pfam" id="PF00443">
    <property type="entry name" value="UCH"/>
    <property type="match status" value="2"/>
</dbReference>
<feature type="non-terminal residue" evidence="10">
    <location>
        <position position="293"/>
    </location>
</feature>
<dbReference type="PROSITE" id="PS00973">
    <property type="entry name" value="USP_2"/>
    <property type="match status" value="1"/>
</dbReference>
<evidence type="ECO:0000313" key="11">
    <source>
        <dbReference type="Proteomes" id="UP000001058"/>
    </source>
</evidence>
<dbReference type="InterPro" id="IPR018200">
    <property type="entry name" value="USP_CS"/>
</dbReference>
<keyword evidence="6" id="KW-0378">Hydrolase</keyword>
<evidence type="ECO:0000256" key="5">
    <source>
        <dbReference type="ARBA" id="ARBA00022786"/>
    </source>
</evidence>
<dbReference type="EC" id="3.4.19.12" evidence="3"/>
<dbReference type="GO" id="GO:0006508">
    <property type="term" value="P:proteolysis"/>
    <property type="evidence" value="ECO:0007669"/>
    <property type="project" value="UniProtKB-KW"/>
</dbReference>
<evidence type="ECO:0000256" key="3">
    <source>
        <dbReference type="ARBA" id="ARBA00012759"/>
    </source>
</evidence>
<dbReference type="FunCoup" id="D8U9K3">
    <property type="interactions" value="1311"/>
</dbReference>
<evidence type="ECO:0000256" key="1">
    <source>
        <dbReference type="ARBA" id="ARBA00000707"/>
    </source>
</evidence>
<evidence type="ECO:0000256" key="6">
    <source>
        <dbReference type="ARBA" id="ARBA00022801"/>
    </source>
</evidence>
<evidence type="ECO:0000256" key="8">
    <source>
        <dbReference type="SAM" id="MobiDB-lite"/>
    </source>
</evidence>
<dbReference type="PROSITE" id="PS00972">
    <property type="entry name" value="USP_1"/>
    <property type="match status" value="1"/>
</dbReference>
<dbReference type="GO" id="GO:0004843">
    <property type="term" value="F:cysteine-type deubiquitinase activity"/>
    <property type="evidence" value="ECO:0007669"/>
    <property type="project" value="UniProtKB-EC"/>
</dbReference>
<evidence type="ECO:0000256" key="2">
    <source>
        <dbReference type="ARBA" id="ARBA00009085"/>
    </source>
</evidence>
<dbReference type="OrthoDB" id="550604at2759"/>
<dbReference type="PANTHER" id="PTHR24006">
    <property type="entry name" value="UBIQUITIN CARBOXYL-TERMINAL HYDROLASE"/>
    <property type="match status" value="1"/>
</dbReference>
<dbReference type="GO" id="GO:0005634">
    <property type="term" value="C:nucleus"/>
    <property type="evidence" value="ECO:0007669"/>
    <property type="project" value="TreeGrafter"/>
</dbReference>
<dbReference type="RefSeq" id="XP_002955358.1">
    <property type="nucleotide sequence ID" value="XM_002955312.1"/>
</dbReference>
<accession>D8U9K3</accession>
<dbReference type="GeneID" id="9616402"/>
<dbReference type="AlphaFoldDB" id="D8U9K3"/>
<dbReference type="SUPFAM" id="SSF54001">
    <property type="entry name" value="Cysteine proteinases"/>
    <property type="match status" value="1"/>
</dbReference>
<comment type="catalytic activity">
    <reaction evidence="1">
        <text>Thiol-dependent hydrolysis of ester, thioester, amide, peptide and isopeptide bonds formed by the C-terminal Gly of ubiquitin (a 76-residue protein attached to proteins as an intracellular targeting signal).</text>
        <dbReference type="EC" id="3.4.19.12"/>
    </reaction>
</comment>
<dbReference type="InterPro" id="IPR038765">
    <property type="entry name" value="Papain-like_cys_pep_sf"/>
</dbReference>
<gene>
    <name evidence="10" type="ORF">VOLCADRAFT_65702</name>
</gene>
<organism evidence="11">
    <name type="scientific">Volvox carteri f. nagariensis</name>
    <dbReference type="NCBI Taxonomy" id="3068"/>
    <lineage>
        <taxon>Eukaryota</taxon>
        <taxon>Viridiplantae</taxon>
        <taxon>Chlorophyta</taxon>
        <taxon>core chlorophytes</taxon>
        <taxon>Chlorophyceae</taxon>
        <taxon>CS clade</taxon>
        <taxon>Chlamydomonadales</taxon>
        <taxon>Volvocaceae</taxon>
        <taxon>Volvox</taxon>
    </lineage>
</organism>
<evidence type="ECO:0000313" key="10">
    <source>
        <dbReference type="EMBL" id="EFJ43658.1"/>
    </source>
</evidence>
<dbReference type="GO" id="GO:0016579">
    <property type="term" value="P:protein deubiquitination"/>
    <property type="evidence" value="ECO:0007669"/>
    <property type="project" value="InterPro"/>
</dbReference>
<feature type="compositionally biased region" description="Low complexity" evidence="8">
    <location>
        <begin position="78"/>
        <end position="92"/>
    </location>
</feature>
<evidence type="ECO:0000256" key="4">
    <source>
        <dbReference type="ARBA" id="ARBA00022670"/>
    </source>
</evidence>
<dbReference type="KEGG" id="vcn:VOLCADRAFT_65702"/>
<name>D8U9K3_VOLCA</name>
<evidence type="ECO:0000256" key="7">
    <source>
        <dbReference type="ARBA" id="ARBA00022807"/>
    </source>
</evidence>
<dbReference type="InterPro" id="IPR028889">
    <property type="entry name" value="USP"/>
</dbReference>